<feature type="region of interest" description="Disordered" evidence="1">
    <location>
        <begin position="552"/>
        <end position="576"/>
    </location>
</feature>
<sequence>MGRVIGTVLNVNGTVYVRSEDGSTRTLKPGDKIYEGEVLITAEGGSAELQMPDGSSVSVDENREIGMTSDFVEQSKEIGRDRQQEDDGYRYDPLETKDSKNVDDDGAAYNYVQHGYLRVEKTEAPPDSPDYRFVSIVGSYNSSLEGRSGSGDPMSDGRATHDPRIELSLAPPDREAQEEVVRVFQEFEGRDRRILDTQPEIGTPEDAIVDEDDLPEGNDPLPKDPVDVGGLLSVIPGDEPIDTFFEGNSPPAGLTSGGESVNYYVSSDGYTLIGYTGDLPASGIPDADQQVFEVVINNPDSQTGEQSYTYTQIDQLDHPDGEGENNLVLTFTFTAQDTDGDSASSSFDVTVIDDVPVAEGGEVSGYVDEDELPTYGITDNDTEDTTWDSTAPTGGLGSGSLGDLFTIGADQPGSFAFKETADGDPVRTSGGEDVYSQDRQVFYDYESDTVLYGRTAGGEAIFKIEITDQETGDYEFTLLDQLDHPAPAPGDLGDDQVMELSLTDVVQAFDYDKDPVDAAGTFIIKVEDDVPELSGETVVGDVWEDALSTSVGELSDGISDNDGEPESTTASSTSTGVSLQTLVSSGADEPVTFSLDQNAVAPSGLESKGQTVTYSVNGDTLTASAGGREVFTLQVESDGDWTFHLNDQLDHSGQNDDEELLTLDFTGVLVAKDADGDSVNFNQSGLFTINVENDTPTAIPVKETATATPIDTNLLIILDTSGSMGSNPGVSGYSTRMAVSVDAAKELIDQYDALGEVKVRIVDFDSTGTKKGSSWQTATAAKSTLDTMVNAHTDPGQLTNYDQALNYGMDAYDDSGALTDAQGVSYFISDGVPTTNTNWNTYPNLVSGSDNWPDWGTNNGINSNEEGGWESWLEANDVISYAIGMGTGVNVGNLNPVAYNGVDESEMNGVSVPDLNDLDDVLADTIPQDPLTGSLQLAIGADEVGYVKSIAVNGTTYTYNPAGGGSITVSGGPDNSSFDTTDNILTVNTDDGAIIKIDMDSGDYEYKAPAILDGQYTENIGFALVDSDGDTNSSSLVINNYPLPSPINETWIGDGTSQIKTASSTNAYLDGQGGDDTLTGSTGDDILKGGDGNDELDGDGGSDILLGYHGADMLYYDGADKIIDGGNGGGDDMLLLNNNDGITFGGANPVVNIEIIDLTTGNHALSNLNPGDVLDMTDGYNELYILGDSSDSVSGSGWNSSGSGGGYDVYTAVVATETVTLYVQDSINDTIT</sequence>
<feature type="compositionally biased region" description="Basic and acidic residues" evidence="1">
    <location>
        <begin position="73"/>
        <end position="103"/>
    </location>
</feature>
<feature type="domain" description="VWFA" evidence="2">
    <location>
        <begin position="713"/>
        <end position="926"/>
    </location>
</feature>
<dbReference type="SUPFAM" id="SSF53300">
    <property type="entry name" value="vWA-like"/>
    <property type="match status" value="1"/>
</dbReference>
<feature type="region of interest" description="Disordered" evidence="1">
    <location>
        <begin position="1066"/>
        <end position="1095"/>
    </location>
</feature>
<dbReference type="Gene3D" id="3.40.50.410">
    <property type="entry name" value="von Willebrand factor, type A domain"/>
    <property type="match status" value="1"/>
</dbReference>
<dbReference type="KEGG" id="cpb:Cphamn1_1666"/>
<dbReference type="OrthoDB" id="595640at2"/>
<gene>
    <name evidence="3" type="ordered locus">Cphamn1_1666</name>
</gene>
<dbReference type="eggNOG" id="COG2304">
    <property type="taxonomic scope" value="Bacteria"/>
</dbReference>
<dbReference type="NCBIfam" id="NF033682">
    <property type="entry name" value="retention_LapA"/>
    <property type="match status" value="1"/>
</dbReference>
<dbReference type="InterPro" id="IPR018511">
    <property type="entry name" value="Hemolysin-typ_Ca-bd_CS"/>
</dbReference>
<dbReference type="HOGENOM" id="CLU_267532_0_0_10"/>
<dbReference type="EMBL" id="CP001101">
    <property type="protein sequence ID" value="ACE04585.1"/>
    <property type="molecule type" value="Genomic_DNA"/>
</dbReference>
<feature type="region of interest" description="Disordered" evidence="1">
    <location>
        <begin position="371"/>
        <end position="395"/>
    </location>
</feature>
<dbReference type="GO" id="GO:0005509">
    <property type="term" value="F:calcium ion binding"/>
    <property type="evidence" value="ECO:0007669"/>
    <property type="project" value="InterPro"/>
</dbReference>
<name>B3EKP9_CHLPB</name>
<feature type="region of interest" description="Disordered" evidence="1">
    <location>
        <begin position="72"/>
        <end position="105"/>
    </location>
</feature>
<reference evidence="3" key="1">
    <citation type="submission" date="2008-06" db="EMBL/GenBank/DDBJ databases">
        <title>Complete sequence of Chlorobium phaeobacteroides BS1.</title>
        <authorList>
            <consortium name="US DOE Joint Genome Institute"/>
            <person name="Lucas S."/>
            <person name="Copeland A."/>
            <person name="Lapidus A."/>
            <person name="Glavina del Rio T."/>
            <person name="Dalin E."/>
            <person name="Tice H."/>
            <person name="Bruce D."/>
            <person name="Goodwin L."/>
            <person name="Pitluck S."/>
            <person name="Schmutz J."/>
            <person name="Larimer F."/>
            <person name="Land M."/>
            <person name="Hauser L."/>
            <person name="Kyrpides N."/>
            <person name="Ovchinnikova G."/>
            <person name="Li T."/>
            <person name="Liu Z."/>
            <person name="Zhao F."/>
            <person name="Overmann J."/>
            <person name="Bryant D.A."/>
            <person name="Richardson P."/>
        </authorList>
    </citation>
    <scope>NUCLEOTIDE SEQUENCE [LARGE SCALE GENOMIC DNA]</scope>
    <source>
        <strain evidence="3">BS1</strain>
    </source>
</reference>
<dbReference type="STRING" id="331678.Cphamn1_1666"/>
<dbReference type="InterPro" id="IPR047777">
    <property type="entry name" value="LapA-like_RM"/>
</dbReference>
<dbReference type="InterPro" id="IPR019959">
    <property type="entry name" value="T1SS-143_rpt-cont_dom"/>
</dbReference>
<proteinExistence type="predicted"/>
<dbReference type="PROSITE" id="PS50234">
    <property type="entry name" value="VWFA"/>
    <property type="match status" value="1"/>
</dbReference>
<feature type="region of interest" description="Disordered" evidence="1">
    <location>
        <begin position="142"/>
        <end position="161"/>
    </location>
</feature>
<protein>
    <submittedName>
        <fullName evidence="3">von Willebrand factor type A</fullName>
    </submittedName>
</protein>
<dbReference type="InterPro" id="IPR011049">
    <property type="entry name" value="Serralysin-like_metalloprot_C"/>
</dbReference>
<dbReference type="SMART" id="SM00327">
    <property type="entry name" value="VWA"/>
    <property type="match status" value="1"/>
</dbReference>
<dbReference type="PROSITE" id="PS00330">
    <property type="entry name" value="HEMOLYSIN_CALCIUM"/>
    <property type="match status" value="1"/>
</dbReference>
<accession>B3EKP9</accession>
<dbReference type="CDD" id="cd00198">
    <property type="entry name" value="vWFA"/>
    <property type="match status" value="1"/>
</dbReference>
<dbReference type="Pfam" id="PF13519">
    <property type="entry name" value="VWA_2"/>
    <property type="match status" value="1"/>
</dbReference>
<dbReference type="Pfam" id="PF00353">
    <property type="entry name" value="HemolysinCabind"/>
    <property type="match status" value="1"/>
</dbReference>
<evidence type="ECO:0000313" key="3">
    <source>
        <dbReference type="EMBL" id="ACE04585.1"/>
    </source>
</evidence>
<dbReference type="Gene3D" id="2.150.10.10">
    <property type="entry name" value="Serralysin-like metalloprotease, C-terminal"/>
    <property type="match status" value="1"/>
</dbReference>
<dbReference type="InterPro" id="IPR001343">
    <property type="entry name" value="Hemolysn_Ca-bd"/>
</dbReference>
<evidence type="ECO:0000259" key="2">
    <source>
        <dbReference type="PROSITE" id="PS50234"/>
    </source>
</evidence>
<dbReference type="NCBIfam" id="TIGR03660">
    <property type="entry name" value="T1SS_rpt_143"/>
    <property type="match status" value="2"/>
</dbReference>
<dbReference type="AlphaFoldDB" id="B3EKP9"/>
<organism evidence="3">
    <name type="scientific">Chlorobium phaeobacteroides (strain BS1)</name>
    <dbReference type="NCBI Taxonomy" id="331678"/>
    <lineage>
        <taxon>Bacteria</taxon>
        <taxon>Pseudomonadati</taxon>
        <taxon>Chlorobiota</taxon>
        <taxon>Chlorobiia</taxon>
        <taxon>Chlorobiales</taxon>
        <taxon>Chlorobiaceae</taxon>
        <taxon>Chlorobium/Pelodictyon group</taxon>
        <taxon>Chlorobium</taxon>
    </lineage>
</organism>
<evidence type="ECO:0000256" key="1">
    <source>
        <dbReference type="SAM" id="MobiDB-lite"/>
    </source>
</evidence>
<dbReference type="SUPFAM" id="SSF51120">
    <property type="entry name" value="beta-Roll"/>
    <property type="match status" value="1"/>
</dbReference>
<dbReference type="InterPro" id="IPR036465">
    <property type="entry name" value="vWFA_dom_sf"/>
</dbReference>
<dbReference type="InterPro" id="IPR002035">
    <property type="entry name" value="VWF_A"/>
</dbReference>
<feature type="compositionally biased region" description="Low complexity" evidence="1">
    <location>
        <begin position="1075"/>
        <end position="1084"/>
    </location>
</feature>